<protein>
    <submittedName>
        <fullName evidence="2">Uncharacterized protein</fullName>
    </submittedName>
</protein>
<feature type="region of interest" description="Disordered" evidence="1">
    <location>
        <begin position="71"/>
        <end position="106"/>
    </location>
</feature>
<evidence type="ECO:0000313" key="3">
    <source>
        <dbReference type="Proteomes" id="UP000254764"/>
    </source>
</evidence>
<name>A0A376ACD6_9HYPH</name>
<proteinExistence type="predicted"/>
<sequence>MPEEMRILLRTLPDIGDFGYHRRMNEKRNEFGQTDQAGEGADDSGIGNPAGRLRHADVAAAQRKARAAMKLRENLMRRKQQQRSRRQGEADDTEGLPAAKSPDRDD</sequence>
<accession>A0A376ACD6</accession>
<feature type="region of interest" description="Disordered" evidence="1">
    <location>
        <begin position="26"/>
        <end position="51"/>
    </location>
</feature>
<evidence type="ECO:0000256" key="1">
    <source>
        <dbReference type="SAM" id="MobiDB-lite"/>
    </source>
</evidence>
<dbReference type="EMBL" id="UEYP01000001">
    <property type="protein sequence ID" value="SSC65424.1"/>
    <property type="molecule type" value="Genomic_DNA"/>
</dbReference>
<keyword evidence="3" id="KW-1185">Reference proteome</keyword>
<gene>
    <name evidence="2" type="ORF">RHIZ70_1132</name>
</gene>
<dbReference type="Proteomes" id="UP000254764">
    <property type="component" value="Unassembled WGS sequence"/>
</dbReference>
<evidence type="ECO:0000313" key="2">
    <source>
        <dbReference type="EMBL" id="SSC65424.1"/>
    </source>
</evidence>
<reference evidence="3" key="1">
    <citation type="submission" date="2018-07" db="EMBL/GenBank/DDBJ databases">
        <authorList>
            <person name="Peiro R."/>
            <person name="Begona"/>
            <person name="Cbmso G."/>
            <person name="Lopez M."/>
            <person name="Gonzalez S."/>
        </authorList>
    </citation>
    <scope>NUCLEOTIDE SEQUENCE [LARGE SCALE GENOMIC DNA]</scope>
</reference>
<organism evidence="2 3">
    <name type="scientific">Ciceribacter selenitireducens ATCC BAA-1503</name>
    <dbReference type="NCBI Taxonomy" id="1336235"/>
    <lineage>
        <taxon>Bacteria</taxon>
        <taxon>Pseudomonadati</taxon>
        <taxon>Pseudomonadota</taxon>
        <taxon>Alphaproteobacteria</taxon>
        <taxon>Hyphomicrobiales</taxon>
        <taxon>Rhizobiaceae</taxon>
        <taxon>Ciceribacter</taxon>
    </lineage>
</organism>
<dbReference type="AlphaFoldDB" id="A0A376ACD6"/>